<dbReference type="InterPro" id="IPR017900">
    <property type="entry name" value="4Fe4S_Fe_S_CS"/>
</dbReference>
<reference evidence="7 8" key="2">
    <citation type="journal article" date="2011" name="Stand. Genomic Sci.">
        <title>Complete genome sequence of Staphylothermus hellenicus P8.</title>
        <authorList>
            <person name="Anderson I."/>
            <person name="Wirth R."/>
            <person name="Lucas S."/>
            <person name="Copeland A."/>
            <person name="Lapidus A."/>
            <person name="Cheng J.F."/>
            <person name="Goodwin L."/>
            <person name="Pitluck S."/>
            <person name="Davenport K."/>
            <person name="Detter J.C."/>
            <person name="Han C."/>
            <person name="Tapia R."/>
            <person name="Land M."/>
            <person name="Hauser L."/>
            <person name="Pati A."/>
            <person name="Mikhailova N."/>
            <person name="Woyke T."/>
            <person name="Klenk H.P."/>
            <person name="Kyrpides N."/>
            <person name="Ivanova N."/>
        </authorList>
    </citation>
    <scope>NUCLEOTIDE SEQUENCE [LARGE SCALE GENOMIC DNA]</scope>
    <source>
        <strain evidence="8">DSM 12710 / JCM 10830 / BK20S6-10-b1 / P8</strain>
    </source>
</reference>
<evidence type="ECO:0000256" key="4">
    <source>
        <dbReference type="ARBA" id="ARBA00023004"/>
    </source>
</evidence>
<dbReference type="Pfam" id="PF12838">
    <property type="entry name" value="Fer4_7"/>
    <property type="match status" value="1"/>
</dbReference>
<feature type="domain" description="4Fe-4S ferredoxin-type" evidence="6">
    <location>
        <begin position="36"/>
        <end position="65"/>
    </location>
</feature>
<dbReference type="PANTHER" id="PTHR10849:SF35">
    <property type="entry name" value="FORMATE HYDROGENLYASE SUBUNIT 6-RELATED"/>
    <property type="match status" value="1"/>
</dbReference>
<evidence type="ECO:0000256" key="2">
    <source>
        <dbReference type="ARBA" id="ARBA00022723"/>
    </source>
</evidence>
<accession>D7DAT8</accession>
<dbReference type="GeneID" id="9233431"/>
<dbReference type="PROSITE" id="PS51379">
    <property type="entry name" value="4FE4S_FER_2"/>
    <property type="match status" value="2"/>
</dbReference>
<name>D7DAT8_STAHD</name>
<evidence type="ECO:0000256" key="5">
    <source>
        <dbReference type="ARBA" id="ARBA00023014"/>
    </source>
</evidence>
<dbReference type="GO" id="GO:0016020">
    <property type="term" value="C:membrane"/>
    <property type="evidence" value="ECO:0007669"/>
    <property type="project" value="InterPro"/>
</dbReference>
<keyword evidence="3" id="KW-0677">Repeat</keyword>
<reference evidence="8" key="1">
    <citation type="submission" date="2010-05" db="EMBL/GenBank/DDBJ databases">
        <title>Complete sequence of Staphylothermus hellenicus DSM 12710.</title>
        <authorList>
            <consortium name="US DOE Joint Genome Institute"/>
            <person name="Lucas S."/>
            <person name="Copeland A."/>
            <person name="Lapidus A."/>
            <person name="Cheng J.-F."/>
            <person name="Bruce D."/>
            <person name="Goodwin L."/>
            <person name="Pitluck S."/>
            <person name="Davenport K."/>
            <person name="Detter J.C."/>
            <person name="Han C."/>
            <person name="Tapia R."/>
            <person name="Larimer F."/>
            <person name="Land M."/>
            <person name="Hauser L."/>
            <person name="Kyrpides N."/>
            <person name="Mikhailova N."/>
            <person name="Anderson I.J."/>
            <person name="Woyke T."/>
        </authorList>
    </citation>
    <scope>NUCLEOTIDE SEQUENCE [LARGE SCALE GENOMIC DNA]</scope>
    <source>
        <strain evidence="8">DSM 12710 / JCM 10830 / BK20S6-10-b1 / P8</strain>
    </source>
</reference>
<dbReference type="AlphaFoldDB" id="D7DAT8"/>
<keyword evidence="4" id="KW-0408">Iron</keyword>
<dbReference type="eggNOG" id="arCOG01543">
    <property type="taxonomic scope" value="Archaea"/>
</dbReference>
<evidence type="ECO:0000259" key="6">
    <source>
        <dbReference type="PROSITE" id="PS51379"/>
    </source>
</evidence>
<dbReference type="OrthoDB" id="23833at2157"/>
<protein>
    <submittedName>
        <fullName evidence="7">4Fe-4S ferredoxin iron-sulfur binding domain protein</fullName>
    </submittedName>
</protein>
<keyword evidence="8" id="KW-1185">Reference proteome</keyword>
<dbReference type="Proteomes" id="UP000002573">
    <property type="component" value="Chromosome"/>
</dbReference>
<dbReference type="GO" id="GO:0009060">
    <property type="term" value="P:aerobic respiration"/>
    <property type="evidence" value="ECO:0007669"/>
    <property type="project" value="TreeGrafter"/>
</dbReference>
<sequence length="154" mass="17732">MVLKAVLLGFKYLFKKPYTRMYPYKEEAYVTSKTRARHILYMDRCIGCRACQLACPADAIKMYHVEGDYPKNRKKIFPGIDYSRCTYCGLCVEACPVNALAMTNYTMEHLITEDKATTLYTPEMLAKPPEGKYVITLSKDTWKPPLTPPPKKKK</sequence>
<evidence type="ECO:0000313" key="7">
    <source>
        <dbReference type="EMBL" id="ADI31285.1"/>
    </source>
</evidence>
<dbReference type="InterPro" id="IPR017896">
    <property type="entry name" value="4Fe4S_Fe-S-bd"/>
</dbReference>
<dbReference type="GO" id="GO:0051539">
    <property type="term" value="F:4 iron, 4 sulfur cluster binding"/>
    <property type="evidence" value="ECO:0007669"/>
    <property type="project" value="UniProtKB-KW"/>
</dbReference>
<evidence type="ECO:0000256" key="3">
    <source>
        <dbReference type="ARBA" id="ARBA00022737"/>
    </source>
</evidence>
<evidence type="ECO:0000256" key="1">
    <source>
        <dbReference type="ARBA" id="ARBA00022485"/>
    </source>
</evidence>
<organism evidence="7 8">
    <name type="scientific">Staphylothermus hellenicus (strain DSM 12710 / JCM 10830 / BK20S6-10-b1 / P8)</name>
    <dbReference type="NCBI Taxonomy" id="591019"/>
    <lineage>
        <taxon>Archaea</taxon>
        <taxon>Thermoproteota</taxon>
        <taxon>Thermoprotei</taxon>
        <taxon>Desulfurococcales</taxon>
        <taxon>Desulfurococcaceae</taxon>
        <taxon>Staphylothermus</taxon>
    </lineage>
</organism>
<proteinExistence type="predicted"/>
<dbReference type="RefSeq" id="WP_013142483.1">
    <property type="nucleotide sequence ID" value="NC_014205.1"/>
</dbReference>
<evidence type="ECO:0000313" key="8">
    <source>
        <dbReference type="Proteomes" id="UP000002573"/>
    </source>
</evidence>
<dbReference type="HOGENOM" id="CLU_067218_4_5_2"/>
<dbReference type="Gene3D" id="3.30.70.3270">
    <property type="match status" value="1"/>
</dbReference>
<dbReference type="KEGG" id="shc:Shell_0142"/>
<dbReference type="PANTHER" id="PTHR10849">
    <property type="entry name" value="NADH DEHYDROGENASE UBIQUINONE IRON-SULFUR PROTEIN 8, MITOCHONDRIAL"/>
    <property type="match status" value="1"/>
</dbReference>
<dbReference type="GO" id="GO:0003954">
    <property type="term" value="F:NADH dehydrogenase activity"/>
    <property type="evidence" value="ECO:0007669"/>
    <property type="project" value="TreeGrafter"/>
</dbReference>
<dbReference type="InterPro" id="IPR010226">
    <property type="entry name" value="NADH_quinone_OxRdtase_chainI"/>
</dbReference>
<feature type="domain" description="4Fe-4S ferredoxin-type" evidence="6">
    <location>
        <begin position="76"/>
        <end position="105"/>
    </location>
</feature>
<dbReference type="STRING" id="591019.Shell_0142"/>
<gene>
    <name evidence="7" type="ordered locus">Shell_0142</name>
</gene>
<dbReference type="SUPFAM" id="SSF54862">
    <property type="entry name" value="4Fe-4S ferredoxins"/>
    <property type="match status" value="1"/>
</dbReference>
<keyword evidence="5" id="KW-0411">Iron-sulfur</keyword>
<dbReference type="GO" id="GO:0046872">
    <property type="term" value="F:metal ion binding"/>
    <property type="evidence" value="ECO:0007669"/>
    <property type="project" value="UniProtKB-KW"/>
</dbReference>
<dbReference type="EMBL" id="CP002051">
    <property type="protein sequence ID" value="ADI31285.1"/>
    <property type="molecule type" value="Genomic_DNA"/>
</dbReference>
<dbReference type="PROSITE" id="PS00198">
    <property type="entry name" value="4FE4S_FER_1"/>
    <property type="match status" value="1"/>
</dbReference>
<keyword evidence="1" id="KW-0004">4Fe-4S</keyword>
<keyword evidence="2" id="KW-0479">Metal-binding</keyword>